<sequence>YELDLVDLRQKSKAALWPAMMSLGQHNMSLVIDNVPTKALLDLGFDLDRWFPLPRRMVQTARFMIGHRRKREHHRRTLDTLRERFEVRCGPLPGHTS</sequence>
<reference evidence="1 2" key="1">
    <citation type="submission" date="2024-10" db="EMBL/GenBank/DDBJ databases">
        <authorList>
            <person name="Riesco R."/>
        </authorList>
    </citation>
    <scope>NUCLEOTIDE SEQUENCE [LARGE SCALE GENOMIC DNA]</scope>
    <source>
        <strain evidence="1 2">NCIMB 15448</strain>
    </source>
</reference>
<comment type="caution">
    <text evidence="1">The sequence shown here is derived from an EMBL/GenBank/DDBJ whole genome shotgun (WGS) entry which is preliminary data.</text>
</comment>
<evidence type="ECO:0000313" key="1">
    <source>
        <dbReference type="EMBL" id="MFH5244429.1"/>
    </source>
</evidence>
<feature type="non-terminal residue" evidence="1">
    <location>
        <position position="1"/>
    </location>
</feature>
<gene>
    <name evidence="1" type="ORF">ACHIPV_21520</name>
</gene>
<name>A0ABW7KPP7_9NOCA</name>
<accession>A0ABW7KPP7</accession>
<protein>
    <submittedName>
        <fullName evidence="1">Potassium transporter</fullName>
    </submittedName>
</protein>
<dbReference type="Proteomes" id="UP001609176">
    <property type="component" value="Unassembled WGS sequence"/>
</dbReference>
<dbReference type="EMBL" id="JBIMSP010000042">
    <property type="protein sequence ID" value="MFH5244429.1"/>
    <property type="molecule type" value="Genomic_DNA"/>
</dbReference>
<proteinExistence type="predicted"/>
<organism evidence="1 2">
    <name type="scientific">Antrihabitans spumae</name>
    <dbReference type="NCBI Taxonomy" id="3373370"/>
    <lineage>
        <taxon>Bacteria</taxon>
        <taxon>Bacillati</taxon>
        <taxon>Actinomycetota</taxon>
        <taxon>Actinomycetes</taxon>
        <taxon>Mycobacteriales</taxon>
        <taxon>Nocardiaceae</taxon>
        <taxon>Antrihabitans</taxon>
    </lineage>
</organism>
<evidence type="ECO:0000313" key="2">
    <source>
        <dbReference type="Proteomes" id="UP001609176"/>
    </source>
</evidence>